<dbReference type="EMBL" id="JAUSTT010000007">
    <property type="protein sequence ID" value="MDQ0175610.1"/>
    <property type="molecule type" value="Genomic_DNA"/>
</dbReference>
<comment type="caution">
    <text evidence="2">The sequence shown here is derived from an EMBL/GenBank/DDBJ whole genome shotgun (WGS) entry which is preliminary data.</text>
</comment>
<proteinExistence type="predicted"/>
<evidence type="ECO:0000313" key="2">
    <source>
        <dbReference type="EMBL" id="MDQ0175610.1"/>
    </source>
</evidence>
<dbReference type="Proteomes" id="UP001223586">
    <property type="component" value="Unassembled WGS sequence"/>
</dbReference>
<dbReference type="RefSeq" id="WP_307228067.1">
    <property type="nucleotide sequence ID" value="NZ_JAUSTT010000007.1"/>
</dbReference>
<organism evidence="2 3">
    <name type="scientific">Bacillus chungangensis</name>
    <dbReference type="NCBI Taxonomy" id="587633"/>
    <lineage>
        <taxon>Bacteria</taxon>
        <taxon>Bacillati</taxon>
        <taxon>Bacillota</taxon>
        <taxon>Bacilli</taxon>
        <taxon>Bacillales</taxon>
        <taxon>Bacillaceae</taxon>
        <taxon>Bacillus</taxon>
    </lineage>
</organism>
<sequence>MRLIKFLFITLLILGGLGYSVYYFGTKYASDKAIDIISEQLENNEQLEEEIIQQIEDDPMLTDFIKEAEHVDESKLPFTTKEEAMRALIGKFSVSELMDIQSQVQKGLSPEEQQALLNEMESKLTEEEILALKVIVYKEINK</sequence>
<gene>
    <name evidence="2" type="ORF">J2S08_001444</name>
</gene>
<keyword evidence="3" id="KW-1185">Reference proteome</keyword>
<protein>
    <recommendedName>
        <fullName evidence="4">Phenylalanyl-tRNA synthetase subunit beta</fullName>
    </recommendedName>
</protein>
<reference evidence="2 3" key="1">
    <citation type="submission" date="2023-07" db="EMBL/GenBank/DDBJ databases">
        <title>Genomic Encyclopedia of Type Strains, Phase IV (KMG-IV): sequencing the most valuable type-strain genomes for metagenomic binning, comparative biology and taxonomic classification.</title>
        <authorList>
            <person name="Goeker M."/>
        </authorList>
    </citation>
    <scope>NUCLEOTIDE SEQUENCE [LARGE SCALE GENOMIC DNA]</scope>
    <source>
        <strain evidence="2 3">DSM 23837</strain>
    </source>
</reference>
<name>A0ABT9WQW8_9BACI</name>
<evidence type="ECO:0000313" key="3">
    <source>
        <dbReference type="Proteomes" id="UP001223586"/>
    </source>
</evidence>
<keyword evidence="1" id="KW-0175">Coiled coil</keyword>
<feature type="coiled-coil region" evidence="1">
    <location>
        <begin position="30"/>
        <end position="58"/>
    </location>
</feature>
<accession>A0ABT9WQW8</accession>
<evidence type="ECO:0000256" key="1">
    <source>
        <dbReference type="SAM" id="Coils"/>
    </source>
</evidence>
<evidence type="ECO:0008006" key="4">
    <source>
        <dbReference type="Google" id="ProtNLM"/>
    </source>
</evidence>